<organism evidence="2 3">
    <name type="scientific">Paragemmobacter ruber</name>
    <dbReference type="NCBI Taxonomy" id="1985673"/>
    <lineage>
        <taxon>Bacteria</taxon>
        <taxon>Pseudomonadati</taxon>
        <taxon>Pseudomonadota</taxon>
        <taxon>Alphaproteobacteria</taxon>
        <taxon>Rhodobacterales</taxon>
        <taxon>Paracoccaceae</taxon>
        <taxon>Paragemmobacter</taxon>
    </lineage>
</organism>
<gene>
    <name evidence="2" type="ORF">GU920_18995</name>
</gene>
<sequence length="276" mass="31609">MIEWPFEFQRVQDALDKRTMTGQEAAREIFVARRKHGPPWHWKNWKRTRVQFLGSECATCGADHEAVLVLQHTVRIPRVQPYLDKAKAEYESREPAHDYRAELREECYAIRDAVVPEIRDCCPLCFSLSIQFRKKAATWICNSPVGRGYCGHVFEVPGKKEALTAAQKRGIRARKYMAWREKATNWDGDWKRGAILAWLADFREYLSLKHTKTLCKRCAFLEDMTDLKPCLECGFAFSRTETACPDCGREVAEAQADSAEGETNGGPTQNDDAGNR</sequence>
<protein>
    <submittedName>
        <fullName evidence="2">Uncharacterized protein</fullName>
    </submittedName>
</protein>
<name>A0ABW9YCB5_9RHOB</name>
<evidence type="ECO:0000256" key="1">
    <source>
        <dbReference type="SAM" id="MobiDB-lite"/>
    </source>
</evidence>
<keyword evidence="3" id="KW-1185">Reference proteome</keyword>
<feature type="compositionally biased region" description="Polar residues" evidence="1">
    <location>
        <begin position="265"/>
        <end position="276"/>
    </location>
</feature>
<dbReference type="EMBL" id="JAAATW010000008">
    <property type="protein sequence ID" value="NBE09634.1"/>
    <property type="molecule type" value="Genomic_DNA"/>
</dbReference>
<dbReference type="RefSeq" id="WP_161768683.1">
    <property type="nucleotide sequence ID" value="NZ_JAAATW010000008.1"/>
</dbReference>
<evidence type="ECO:0000313" key="3">
    <source>
        <dbReference type="Proteomes" id="UP001517376"/>
    </source>
</evidence>
<accession>A0ABW9YCB5</accession>
<proteinExistence type="predicted"/>
<reference evidence="3" key="1">
    <citation type="submission" date="2020-01" db="EMBL/GenBank/DDBJ databases">
        <title>Sphingomonas sp. strain CSW-10.</title>
        <authorList>
            <person name="Chen W.-M."/>
        </authorList>
    </citation>
    <scope>NUCLEOTIDE SEQUENCE [LARGE SCALE GENOMIC DNA]</scope>
    <source>
        <strain evidence="3">CCP-1</strain>
    </source>
</reference>
<comment type="caution">
    <text evidence="2">The sequence shown here is derived from an EMBL/GenBank/DDBJ whole genome shotgun (WGS) entry which is preliminary data.</text>
</comment>
<evidence type="ECO:0000313" key="2">
    <source>
        <dbReference type="EMBL" id="NBE09634.1"/>
    </source>
</evidence>
<feature type="region of interest" description="Disordered" evidence="1">
    <location>
        <begin position="254"/>
        <end position="276"/>
    </location>
</feature>
<dbReference type="Proteomes" id="UP001517376">
    <property type="component" value="Unassembled WGS sequence"/>
</dbReference>